<accession>A0ABQ9JQQ5</accession>
<gene>
    <name evidence="1" type="ORF">NQ317_018717</name>
</gene>
<proteinExistence type="predicted"/>
<comment type="caution">
    <text evidence="1">The sequence shown here is derived from an EMBL/GenBank/DDBJ whole genome shotgun (WGS) entry which is preliminary data.</text>
</comment>
<name>A0ABQ9JQQ5_9CUCU</name>
<keyword evidence="2" id="KW-1185">Reference proteome</keyword>
<sequence>MFLKGKVEYINKKCNFTFEDQNKTTFILCYTEKYLIIIYINNIYAQSSSSFDVDSTSFVGSGGGIIAEIFPKVDSGSTFSTFFFPDIPFLLSSNLELVSWCTERKLAFPFPPACRMASIRLDLALVCCTKSCLGAFISGSGGL</sequence>
<protein>
    <submittedName>
        <fullName evidence="1">Uncharacterized protein</fullName>
    </submittedName>
</protein>
<reference evidence="1" key="1">
    <citation type="journal article" date="2023" name="Insect Mol. Biol.">
        <title>Genome sequencing provides insights into the evolution of gene families encoding plant cell wall-degrading enzymes in longhorned beetles.</title>
        <authorList>
            <person name="Shin N.R."/>
            <person name="Okamura Y."/>
            <person name="Kirsch R."/>
            <person name="Pauchet Y."/>
        </authorList>
    </citation>
    <scope>NUCLEOTIDE SEQUENCE</scope>
    <source>
        <strain evidence="1">MMC_N1</strain>
    </source>
</reference>
<feature type="non-terminal residue" evidence="1">
    <location>
        <position position="143"/>
    </location>
</feature>
<evidence type="ECO:0000313" key="1">
    <source>
        <dbReference type="EMBL" id="KAJ8980590.1"/>
    </source>
</evidence>
<evidence type="ECO:0000313" key="2">
    <source>
        <dbReference type="Proteomes" id="UP001162164"/>
    </source>
</evidence>
<dbReference type="Proteomes" id="UP001162164">
    <property type="component" value="Unassembled WGS sequence"/>
</dbReference>
<organism evidence="1 2">
    <name type="scientific">Molorchus minor</name>
    <dbReference type="NCBI Taxonomy" id="1323400"/>
    <lineage>
        <taxon>Eukaryota</taxon>
        <taxon>Metazoa</taxon>
        <taxon>Ecdysozoa</taxon>
        <taxon>Arthropoda</taxon>
        <taxon>Hexapoda</taxon>
        <taxon>Insecta</taxon>
        <taxon>Pterygota</taxon>
        <taxon>Neoptera</taxon>
        <taxon>Endopterygota</taxon>
        <taxon>Coleoptera</taxon>
        <taxon>Polyphaga</taxon>
        <taxon>Cucujiformia</taxon>
        <taxon>Chrysomeloidea</taxon>
        <taxon>Cerambycidae</taxon>
        <taxon>Lamiinae</taxon>
        <taxon>Monochamini</taxon>
        <taxon>Molorchus</taxon>
    </lineage>
</organism>
<dbReference type="EMBL" id="JAPWTJ010000251">
    <property type="protein sequence ID" value="KAJ8980590.1"/>
    <property type="molecule type" value="Genomic_DNA"/>
</dbReference>